<dbReference type="InterPro" id="IPR002833">
    <property type="entry name" value="PTH2"/>
</dbReference>
<dbReference type="SUPFAM" id="SSF102462">
    <property type="entry name" value="Peptidyl-tRNA hydrolase II"/>
    <property type="match status" value="1"/>
</dbReference>
<comment type="similarity">
    <text evidence="3">Belongs to the PTH2 family.</text>
</comment>
<dbReference type="AlphaFoldDB" id="A0A976XJ78"/>
<comment type="catalytic activity">
    <reaction evidence="4">
        <text>an N-acyl-L-alpha-aminoacyl-tRNA + H2O = an N-acyl-L-amino acid + a tRNA + H(+)</text>
        <dbReference type="Rhea" id="RHEA:54448"/>
        <dbReference type="Rhea" id="RHEA-COMP:10123"/>
        <dbReference type="Rhea" id="RHEA-COMP:13883"/>
        <dbReference type="ChEBI" id="CHEBI:15377"/>
        <dbReference type="ChEBI" id="CHEBI:15378"/>
        <dbReference type="ChEBI" id="CHEBI:59874"/>
        <dbReference type="ChEBI" id="CHEBI:78442"/>
        <dbReference type="ChEBI" id="CHEBI:138191"/>
        <dbReference type="EC" id="3.1.1.29"/>
    </reaction>
</comment>
<dbReference type="EC" id="3.1.1.29" evidence="1"/>
<dbReference type="NCBIfam" id="NF003314">
    <property type="entry name" value="PRK04322.1"/>
    <property type="match status" value="1"/>
</dbReference>
<name>A0A976XJ78_THEOR</name>
<dbReference type="InterPro" id="IPR023476">
    <property type="entry name" value="Pep_tRNA_hydro_II_dom_sf"/>
</dbReference>
<dbReference type="Pfam" id="PF01981">
    <property type="entry name" value="PTH2"/>
    <property type="match status" value="1"/>
</dbReference>
<dbReference type="Gene3D" id="3.40.1490.10">
    <property type="entry name" value="Bit1"/>
    <property type="match status" value="1"/>
</dbReference>
<accession>A0A976XJ78</accession>
<dbReference type="NCBIfam" id="TIGR00283">
    <property type="entry name" value="arch_pth2"/>
    <property type="match status" value="1"/>
</dbReference>
<evidence type="ECO:0000256" key="4">
    <source>
        <dbReference type="ARBA" id="ARBA00048707"/>
    </source>
</evidence>
<dbReference type="Proteomes" id="UP000244803">
    <property type="component" value="Chromosome 1"/>
</dbReference>
<dbReference type="GO" id="GO:0004045">
    <property type="term" value="F:peptidyl-tRNA hydrolase activity"/>
    <property type="evidence" value="ECO:0007669"/>
    <property type="project" value="UniProtKB-EC"/>
</dbReference>
<protein>
    <recommendedName>
        <fullName evidence="1">peptidyl-tRNA hydrolase</fullName>
        <ecNumber evidence="1">3.1.1.29</ecNumber>
    </recommendedName>
</protein>
<proteinExistence type="inferred from homology"/>
<evidence type="ECO:0000256" key="3">
    <source>
        <dbReference type="ARBA" id="ARBA00038050"/>
    </source>
</evidence>
<organism evidence="5 6">
    <name type="scientific">Theileria orientalis</name>
    <dbReference type="NCBI Taxonomy" id="68886"/>
    <lineage>
        <taxon>Eukaryota</taxon>
        <taxon>Sar</taxon>
        <taxon>Alveolata</taxon>
        <taxon>Apicomplexa</taxon>
        <taxon>Aconoidasida</taxon>
        <taxon>Piroplasmida</taxon>
        <taxon>Theileriidae</taxon>
        <taxon>Theileria</taxon>
    </lineage>
</organism>
<evidence type="ECO:0000313" key="6">
    <source>
        <dbReference type="Proteomes" id="UP000244803"/>
    </source>
</evidence>
<dbReference type="PANTHER" id="PTHR12649:SF11">
    <property type="entry name" value="PEPTIDYL-TRNA HYDROLASE 2, MITOCHONDRIAL"/>
    <property type="match status" value="1"/>
</dbReference>
<evidence type="ECO:0000256" key="2">
    <source>
        <dbReference type="ARBA" id="ARBA00022801"/>
    </source>
</evidence>
<dbReference type="GO" id="GO:0005829">
    <property type="term" value="C:cytosol"/>
    <property type="evidence" value="ECO:0007669"/>
    <property type="project" value="TreeGrafter"/>
</dbReference>
<dbReference type="PANTHER" id="PTHR12649">
    <property type="entry name" value="PEPTIDYL-TRNA HYDROLASE 2"/>
    <property type="match status" value="1"/>
</dbReference>
<dbReference type="CDD" id="cd02430">
    <property type="entry name" value="PTH2"/>
    <property type="match status" value="1"/>
</dbReference>
<gene>
    <name evidence="5" type="ORF">MACJ_003474</name>
</gene>
<dbReference type="EMBL" id="CP056065">
    <property type="protein sequence ID" value="UVC54140.1"/>
    <property type="molecule type" value="Genomic_DNA"/>
</dbReference>
<dbReference type="FunFam" id="3.40.1490.10:FF:000001">
    <property type="entry name" value="Peptidyl-tRNA hydrolase 2"/>
    <property type="match status" value="1"/>
</dbReference>
<reference evidence="5" key="1">
    <citation type="submission" date="2022-07" db="EMBL/GenBank/DDBJ databases">
        <title>Evaluation of T. orientalis genome assembly methods using nanopore sequencing and analysis of variation between genomes.</title>
        <authorList>
            <person name="Yam J."/>
            <person name="Micallef M.L."/>
            <person name="Liu M."/>
            <person name="Djordjevic S.P."/>
            <person name="Bogema D.R."/>
            <person name="Jenkins C."/>
        </authorList>
    </citation>
    <scope>NUCLEOTIDE SEQUENCE</scope>
    <source>
        <strain evidence="5">Fish Creek</strain>
    </source>
</reference>
<evidence type="ECO:0000313" key="5">
    <source>
        <dbReference type="EMBL" id="UVC54140.1"/>
    </source>
</evidence>
<evidence type="ECO:0000256" key="1">
    <source>
        <dbReference type="ARBA" id="ARBA00013260"/>
    </source>
</evidence>
<sequence length="192" mass="22336">MLLKYLKHIFHQQDFHHLYYKFKSQWPYCFVFFLFGLLASKLFDPFNSILPFCYRLFLYNLSKFCKKFPVDDDDDGEYKLVLCVRSDLAMGKGKIAAQCGHASIGAYTDSLKNNDPYVQKWFNEGQRKVVLKINDYEEMNELKKEARRHKINTHVTRDAGRTQVPSGSYTVIAIGPGPDKLLNKITGHLKLL</sequence>
<keyword evidence="2 5" id="KW-0378">Hydrolase</keyword>